<evidence type="ECO:0000313" key="4">
    <source>
        <dbReference type="EMBL" id="KUI65521.1"/>
    </source>
</evidence>
<dbReference type="InterPro" id="IPR019378">
    <property type="entry name" value="GDP-Fuc_O-FucTrfase"/>
</dbReference>
<dbReference type="AlphaFoldDB" id="A0A194VMW2"/>
<keyword evidence="2" id="KW-0294">Fucose metabolism</keyword>
<dbReference type="Gene3D" id="3.40.50.11350">
    <property type="match status" value="1"/>
</dbReference>
<dbReference type="Proteomes" id="UP000078559">
    <property type="component" value="Chromosome 1"/>
</dbReference>
<dbReference type="EMBL" id="CM003098">
    <property type="protein sequence ID" value="KUI65521.1"/>
    <property type="molecule type" value="Genomic_DNA"/>
</dbReference>
<dbReference type="CDD" id="cd11296">
    <property type="entry name" value="O-FucT_like"/>
    <property type="match status" value="1"/>
</dbReference>
<evidence type="ECO:0000313" key="5">
    <source>
        <dbReference type="Proteomes" id="UP000078559"/>
    </source>
</evidence>
<evidence type="ECO:0000256" key="3">
    <source>
        <dbReference type="ARBA" id="ARBA00023277"/>
    </source>
</evidence>
<evidence type="ECO:0008006" key="6">
    <source>
        <dbReference type="Google" id="ProtNLM"/>
    </source>
</evidence>
<keyword evidence="1" id="KW-0808">Transferase</keyword>
<keyword evidence="3" id="KW-0119">Carbohydrate metabolism</keyword>
<evidence type="ECO:0000256" key="1">
    <source>
        <dbReference type="ARBA" id="ARBA00022679"/>
    </source>
</evidence>
<keyword evidence="5" id="KW-1185">Reference proteome</keyword>
<evidence type="ECO:0000256" key="2">
    <source>
        <dbReference type="ARBA" id="ARBA00023253"/>
    </source>
</evidence>
<dbReference type="Pfam" id="PF10250">
    <property type="entry name" value="O-FucT"/>
    <property type="match status" value="1"/>
</dbReference>
<protein>
    <recommendedName>
        <fullName evidence="6">Alternative oxidase</fullName>
    </recommendedName>
</protein>
<dbReference type="OrthoDB" id="20368at2759"/>
<proteinExistence type="predicted"/>
<dbReference type="GO" id="GO:0016740">
    <property type="term" value="F:transferase activity"/>
    <property type="evidence" value="ECO:0007669"/>
    <property type="project" value="UniProtKB-KW"/>
</dbReference>
<sequence length="425" mass="47825">MLTPDYAYHPVNNGVDLSTPDAPFVAWPLARVCSETKNIWTPGLVFVCDNNSGGIGNIRNFILTCLRYAIEAGATGLVMPTIQTRNQEKLADLFRAPKLPFSYFFDEGHFRQSLVSACPQISIYDEVAKVPGLNVHDNQMGKIRPEQITPDHFGHRGGCDAKDLNRHVGLFGERFRQKTLSEGPVSETNPKLVRMNWGVQWDYPVYKDGPEFVAAYGGLLRFRGDILDLGRKTVEAMERMAADSKAEVETENKVETRGSGFIGVHLRTENDALSNWPSFEEQTTSYLARASSLNPPPRYAYLATGNTTEAAKFAMRALSQQSLHIVTKHELMSDFPELLSQLNSLSWDQQALVDFIVLLQAEYFLGVSPSSFSMNVALKRHLKGEGLYARPWKVGSSEGDGRSWLSGKYEDYWEDWLFMYDSLWP</sequence>
<reference evidence="4" key="1">
    <citation type="submission" date="2014-12" db="EMBL/GenBank/DDBJ databases">
        <title>Genome Sequence of Valsa Canker Pathogens Uncovers a Specific Adaption of Colonization on Woody Bark.</title>
        <authorList>
            <person name="Yin Z."/>
            <person name="Liu H."/>
            <person name="Gao X."/>
            <person name="Li Z."/>
            <person name="Song N."/>
            <person name="Ke X."/>
            <person name="Dai Q."/>
            <person name="Wu Y."/>
            <person name="Sun Y."/>
            <person name="Xu J.-R."/>
            <person name="Kang Z.K."/>
            <person name="Wang L."/>
            <person name="Huang L."/>
        </authorList>
    </citation>
    <scope>NUCLEOTIDE SEQUENCE [LARGE SCALE GENOMIC DNA]</scope>
    <source>
        <strain evidence="4">03-8</strain>
    </source>
</reference>
<organism evidence="4 5">
    <name type="scientific">Cytospora mali</name>
    <name type="common">Apple Valsa canker fungus</name>
    <name type="synonym">Valsa mali</name>
    <dbReference type="NCBI Taxonomy" id="578113"/>
    <lineage>
        <taxon>Eukaryota</taxon>
        <taxon>Fungi</taxon>
        <taxon>Dikarya</taxon>
        <taxon>Ascomycota</taxon>
        <taxon>Pezizomycotina</taxon>
        <taxon>Sordariomycetes</taxon>
        <taxon>Sordariomycetidae</taxon>
        <taxon>Diaporthales</taxon>
        <taxon>Cytosporaceae</taxon>
        <taxon>Cytospora</taxon>
    </lineage>
</organism>
<gene>
    <name evidence="4" type="ORF">VM1G_01215</name>
</gene>
<dbReference type="GO" id="GO:0006004">
    <property type="term" value="P:fucose metabolic process"/>
    <property type="evidence" value="ECO:0007669"/>
    <property type="project" value="UniProtKB-KW"/>
</dbReference>
<accession>A0A194VMW2</accession>
<name>A0A194VMW2_CYTMA</name>